<sequence length="89" mass="9770">RGRRGPALGWLGPRGRRGARGRDAAHPPPRPQRHLGEPPEGSPRLPAARPRDGRGAPPRGRLSLGPQLREPARALLRRRRGLRAGRRAL</sequence>
<dbReference type="AlphaFoldDB" id="A0A6J4T8B5"/>
<feature type="non-terminal residue" evidence="2">
    <location>
        <position position="89"/>
    </location>
</feature>
<feature type="compositionally biased region" description="Basic residues" evidence="1">
    <location>
        <begin position="75"/>
        <end position="89"/>
    </location>
</feature>
<feature type="non-terminal residue" evidence="2">
    <location>
        <position position="1"/>
    </location>
</feature>
<proteinExistence type="predicted"/>
<feature type="region of interest" description="Disordered" evidence="1">
    <location>
        <begin position="1"/>
        <end position="89"/>
    </location>
</feature>
<accession>A0A6J4T8B5</accession>
<organism evidence="2">
    <name type="scientific">uncultured Rubrobacteraceae bacterium</name>
    <dbReference type="NCBI Taxonomy" id="349277"/>
    <lineage>
        <taxon>Bacteria</taxon>
        <taxon>Bacillati</taxon>
        <taxon>Actinomycetota</taxon>
        <taxon>Rubrobacteria</taxon>
        <taxon>Rubrobacterales</taxon>
        <taxon>Rubrobacteraceae</taxon>
        <taxon>environmental samples</taxon>
    </lineage>
</organism>
<feature type="compositionally biased region" description="Low complexity" evidence="1">
    <location>
        <begin position="1"/>
        <end position="13"/>
    </location>
</feature>
<protein>
    <submittedName>
        <fullName evidence="2">Carbon monoxide oxidation accessory protein CoxE</fullName>
    </submittedName>
</protein>
<name>A0A6J4T8B5_9ACTN</name>
<gene>
    <name evidence="2" type="ORF">AVDCRST_MAG12-3513</name>
</gene>
<evidence type="ECO:0000313" key="2">
    <source>
        <dbReference type="EMBL" id="CAA9516541.1"/>
    </source>
</evidence>
<evidence type="ECO:0000256" key="1">
    <source>
        <dbReference type="SAM" id="MobiDB-lite"/>
    </source>
</evidence>
<dbReference type="EMBL" id="CADCVK010000494">
    <property type="protein sequence ID" value="CAA9516541.1"/>
    <property type="molecule type" value="Genomic_DNA"/>
</dbReference>
<reference evidence="2" key="1">
    <citation type="submission" date="2020-02" db="EMBL/GenBank/DDBJ databases">
        <authorList>
            <person name="Meier V. D."/>
        </authorList>
    </citation>
    <scope>NUCLEOTIDE SEQUENCE</scope>
    <source>
        <strain evidence="2">AVDCRST_MAG12</strain>
    </source>
</reference>